<comment type="caution">
    <text evidence="1">The sequence shown here is derived from an EMBL/GenBank/DDBJ whole genome shotgun (WGS) entry which is preliminary data.</text>
</comment>
<proteinExistence type="predicted"/>
<gene>
    <name evidence="1" type="ORF">CD31_01540</name>
</gene>
<protein>
    <recommendedName>
        <fullName evidence="3">Na+-translocating membrane potential-generating system MpsC domain-containing protein</fullName>
    </recommendedName>
</protein>
<organism evidence="1 2">
    <name type="scientific">Lysinibacillus boronitolerans JCM 21713 = 10a = NBRC 103108</name>
    <dbReference type="NCBI Taxonomy" id="1294264"/>
    <lineage>
        <taxon>Bacteria</taxon>
        <taxon>Bacillati</taxon>
        <taxon>Bacillota</taxon>
        <taxon>Bacilli</taxon>
        <taxon>Bacillales</taxon>
        <taxon>Bacillaceae</taxon>
        <taxon>Lysinibacillus</taxon>
    </lineage>
</organism>
<reference evidence="1 2" key="1">
    <citation type="submission" date="2014-02" db="EMBL/GenBank/DDBJ databases">
        <title>Draft genome sequence of Lysinibacillus boronitolerans NBRC 103108.</title>
        <authorList>
            <person name="Zhang F."/>
            <person name="Wang G."/>
            <person name="Zhang L."/>
        </authorList>
    </citation>
    <scope>NUCLEOTIDE SEQUENCE [LARGE SCALE GENOMIC DNA]</scope>
    <source>
        <strain evidence="1 2">NBRC 103108</strain>
    </source>
</reference>
<dbReference type="RefSeq" id="WP_036075222.1">
    <property type="nucleotide sequence ID" value="NZ_AVCW01000030.1"/>
</dbReference>
<dbReference type="EMBL" id="JPVR01000052">
    <property type="protein sequence ID" value="KGR89076.1"/>
    <property type="molecule type" value="Genomic_DNA"/>
</dbReference>
<evidence type="ECO:0000313" key="2">
    <source>
        <dbReference type="Proteomes" id="UP000030487"/>
    </source>
</evidence>
<name>A0ABR4Y4M5_9BACI</name>
<evidence type="ECO:0000313" key="1">
    <source>
        <dbReference type="EMBL" id="KGR89076.1"/>
    </source>
</evidence>
<evidence type="ECO:0008006" key="3">
    <source>
        <dbReference type="Google" id="ProtNLM"/>
    </source>
</evidence>
<accession>A0ABR4Y4M5</accession>
<sequence length="96" mass="11031">MLVNEITKYFDENGEIEKAKVSRSDNSDVVSTVSITIGSELVVANKRLKHFERKVKVINFKKEIENNEKYGLRVNVKFLDNGRRGIIFAEDLDVEV</sequence>
<keyword evidence="2" id="KW-1185">Reference proteome</keyword>
<dbReference type="Proteomes" id="UP000030487">
    <property type="component" value="Unassembled WGS sequence"/>
</dbReference>